<organism evidence="1 2">
    <name type="scientific">Pseudomonas promysalinigenes</name>
    <dbReference type="NCBI Taxonomy" id="485898"/>
    <lineage>
        <taxon>Bacteria</taxon>
        <taxon>Pseudomonadati</taxon>
        <taxon>Pseudomonadota</taxon>
        <taxon>Gammaproteobacteria</taxon>
        <taxon>Pseudomonadales</taxon>
        <taxon>Pseudomonadaceae</taxon>
        <taxon>Pseudomonas</taxon>
    </lineage>
</organism>
<proteinExistence type="predicted"/>
<evidence type="ECO:0008006" key="3">
    <source>
        <dbReference type="Google" id="ProtNLM"/>
    </source>
</evidence>
<accession>A0ABY6AH20</accession>
<evidence type="ECO:0000313" key="1">
    <source>
        <dbReference type="EMBL" id="UXH38522.1"/>
    </source>
</evidence>
<dbReference type="Proteomes" id="UP001064504">
    <property type="component" value="Chromosome"/>
</dbReference>
<reference evidence="1" key="1">
    <citation type="submission" date="2022-09" db="EMBL/GenBank/DDBJ databases">
        <title>Complete genome sequence of Pseudomonas promysalinigenes strain RL-WG26, a newly isolated PGPR with the potential for plant salinity stress alleviation.</title>
        <authorList>
            <person name="Ren L."/>
            <person name="Wang G."/>
            <person name="Hu H."/>
        </authorList>
    </citation>
    <scope>NUCLEOTIDE SEQUENCE</scope>
    <source>
        <strain evidence="1">RL-WG26</strain>
    </source>
</reference>
<gene>
    <name evidence="1" type="ORF">N5C08_16235</name>
</gene>
<name>A0ABY6AH20_9PSED</name>
<keyword evidence="2" id="KW-1185">Reference proteome</keyword>
<protein>
    <recommendedName>
        <fullName evidence="3">Secreted protein</fullName>
    </recommendedName>
</protein>
<dbReference type="EMBL" id="CP104557">
    <property type="protein sequence ID" value="UXH38522.1"/>
    <property type="molecule type" value="Genomic_DNA"/>
</dbReference>
<sequence length="112" mass="11928">MRQERSFLSWLWGCQFVAIIVDAISFATTGTAVAAATAAATPATATTASATTTPEELRVHIAVSVWGKFEHADAVLNFHNAALTIFVVARCVRASTGLGAWILIVNERARPN</sequence>
<evidence type="ECO:0000313" key="2">
    <source>
        <dbReference type="Proteomes" id="UP001064504"/>
    </source>
</evidence>
<dbReference type="RefSeq" id="WP_261743772.1">
    <property type="nucleotide sequence ID" value="NZ_CP104557.1"/>
</dbReference>